<gene>
    <name evidence="1" type="ORF">Voc01_090320</name>
</gene>
<dbReference type="RefSeq" id="WP_203933919.1">
    <property type="nucleotide sequence ID" value="NZ_BOPH01000129.1"/>
</dbReference>
<protein>
    <submittedName>
        <fullName evidence="1">Uncharacterized protein</fullName>
    </submittedName>
</protein>
<name>A0A8J4A5C3_9ACTN</name>
<dbReference type="Proteomes" id="UP000635606">
    <property type="component" value="Unassembled WGS sequence"/>
</dbReference>
<accession>A0A8J4A5C3</accession>
<comment type="caution">
    <text evidence="1">The sequence shown here is derived from an EMBL/GenBank/DDBJ whole genome shotgun (WGS) entry which is preliminary data.</text>
</comment>
<dbReference type="EMBL" id="BOPH01000129">
    <property type="protein sequence ID" value="GIJ74115.1"/>
    <property type="molecule type" value="Genomic_DNA"/>
</dbReference>
<evidence type="ECO:0000313" key="1">
    <source>
        <dbReference type="EMBL" id="GIJ74115.1"/>
    </source>
</evidence>
<sequence>MVRALIQQGSPSSEVLAAMMAAAVSDHWLSMLQSPALTRYAEAAARAWESLPEQLNGGDRYDVVSAMVAAARDSALAEAGGGGPAIGLAERALTRLVLERTAPGPAEGPLRSAADVWRENRGPSPGDLAGSFLAETLRQMARHFFTRDAAEFTGSAAIPDVRALRALARSIGEAAAETAEPARPLLNRRGTSGWAEGVRIAVLAGGARKPPAP</sequence>
<organism evidence="1 2">
    <name type="scientific">Virgisporangium ochraceum</name>
    <dbReference type="NCBI Taxonomy" id="65505"/>
    <lineage>
        <taxon>Bacteria</taxon>
        <taxon>Bacillati</taxon>
        <taxon>Actinomycetota</taxon>
        <taxon>Actinomycetes</taxon>
        <taxon>Micromonosporales</taxon>
        <taxon>Micromonosporaceae</taxon>
        <taxon>Virgisporangium</taxon>
    </lineage>
</organism>
<dbReference type="AlphaFoldDB" id="A0A8J4A5C3"/>
<evidence type="ECO:0000313" key="2">
    <source>
        <dbReference type="Proteomes" id="UP000635606"/>
    </source>
</evidence>
<keyword evidence="2" id="KW-1185">Reference proteome</keyword>
<reference evidence="1" key="1">
    <citation type="submission" date="2021-01" db="EMBL/GenBank/DDBJ databases">
        <title>Whole genome shotgun sequence of Virgisporangium ochraceum NBRC 16418.</title>
        <authorList>
            <person name="Komaki H."/>
            <person name="Tamura T."/>
        </authorList>
    </citation>
    <scope>NUCLEOTIDE SEQUENCE</scope>
    <source>
        <strain evidence="1">NBRC 16418</strain>
    </source>
</reference>
<proteinExistence type="predicted"/>